<evidence type="ECO:0008006" key="5">
    <source>
        <dbReference type="Google" id="ProtNLM"/>
    </source>
</evidence>
<name>A0A447QDB2_SERRU</name>
<evidence type="ECO:0000313" key="2">
    <source>
        <dbReference type="EMBL" id="VTP64123.1"/>
    </source>
</evidence>
<dbReference type="Pfam" id="PF14113">
    <property type="entry name" value="Tae4"/>
    <property type="match status" value="1"/>
</dbReference>
<dbReference type="Proteomes" id="UP000271603">
    <property type="component" value="Chromosome"/>
</dbReference>
<reference evidence="1 3" key="1">
    <citation type="submission" date="2018-12" db="EMBL/GenBank/DDBJ databases">
        <authorList>
            <consortium name="Pathogen Informatics"/>
        </authorList>
    </citation>
    <scope>NUCLEOTIDE SEQUENCE [LARGE SCALE GENOMIC DNA]</scope>
    <source>
        <strain evidence="2 4">NCTC12971</strain>
        <strain evidence="1 3">NCTC9419</strain>
    </source>
</reference>
<organism evidence="1 3">
    <name type="scientific">Serratia rubidaea</name>
    <name type="common">Serratia marinorubra</name>
    <dbReference type="NCBI Taxonomy" id="61652"/>
    <lineage>
        <taxon>Bacteria</taxon>
        <taxon>Pseudomonadati</taxon>
        <taxon>Pseudomonadota</taxon>
        <taxon>Gammaproteobacteria</taxon>
        <taxon>Enterobacterales</taxon>
        <taxon>Yersiniaceae</taxon>
        <taxon>Serratia</taxon>
    </lineage>
</organism>
<proteinExistence type="predicted"/>
<dbReference type="Gene3D" id="3.90.1720.70">
    <property type="match status" value="1"/>
</dbReference>
<dbReference type="InterPro" id="IPR025562">
    <property type="entry name" value="Tae4"/>
</dbReference>
<dbReference type="AlphaFoldDB" id="A0A447QDB2"/>
<evidence type="ECO:0000313" key="4">
    <source>
        <dbReference type="Proteomes" id="UP000307968"/>
    </source>
</evidence>
<dbReference type="Proteomes" id="UP000307968">
    <property type="component" value="Chromosome"/>
</dbReference>
<gene>
    <name evidence="2" type="ORF">NCTC12971_03521</name>
    <name evidence="1" type="ORF">NCTC9419_00140</name>
</gene>
<evidence type="ECO:0000313" key="3">
    <source>
        <dbReference type="Proteomes" id="UP000271603"/>
    </source>
</evidence>
<dbReference type="EMBL" id="LR590463">
    <property type="protein sequence ID" value="VTP64123.1"/>
    <property type="molecule type" value="Genomic_DNA"/>
</dbReference>
<accession>A0A447QDB2</accession>
<evidence type="ECO:0000313" key="1">
    <source>
        <dbReference type="EMBL" id="VEA67942.1"/>
    </source>
</evidence>
<sequence>MVKAQKAAQVGTSKKTAKLNLSSPGCGRGFIYKQRKCSMQRPTFGPAWIRFSEVNISVSQVGALIGGKVKSNIEKGIFQNACPIRMSYVLNYTGISIPANSGYAAVSGKDKKWYIYRVNDMIRFLEERFGKPDITERSPTPAKFSGKKGIMVILGNGWNNARGHVTLWNGDICSDSCHFMGDPENGSFVPEVASLWILK</sequence>
<protein>
    <recommendedName>
        <fullName evidence="5">Type VI secretion system amidase effector protein Tae4</fullName>
    </recommendedName>
</protein>
<dbReference type="EMBL" id="LR134155">
    <property type="protein sequence ID" value="VEA67942.1"/>
    <property type="molecule type" value="Genomic_DNA"/>
</dbReference>